<feature type="transmembrane region" description="Helical" evidence="1">
    <location>
        <begin position="27"/>
        <end position="49"/>
    </location>
</feature>
<dbReference type="AlphaFoldDB" id="A0AAE4B6H4"/>
<reference evidence="2" key="1">
    <citation type="submission" date="2022-07" db="EMBL/GenBank/DDBJ databases">
        <authorList>
            <person name="Otstavnykh N."/>
            <person name="Isaeva M."/>
            <person name="Bystritskaya E."/>
        </authorList>
    </citation>
    <scope>NUCLEOTIDE SEQUENCE</scope>
    <source>
        <strain evidence="2">KCTC 52189</strain>
    </source>
</reference>
<dbReference type="EMBL" id="JANHAX010000009">
    <property type="protein sequence ID" value="MDQ2092330.1"/>
    <property type="molecule type" value="Genomic_DNA"/>
</dbReference>
<keyword evidence="1" id="KW-1133">Transmembrane helix</keyword>
<organism evidence="2 3">
    <name type="scientific">Marimonas arenosa</name>
    <dbReference type="NCBI Taxonomy" id="1795305"/>
    <lineage>
        <taxon>Bacteria</taxon>
        <taxon>Pseudomonadati</taxon>
        <taxon>Pseudomonadota</taxon>
        <taxon>Alphaproteobacteria</taxon>
        <taxon>Rhodobacterales</taxon>
        <taxon>Paracoccaceae</taxon>
        <taxon>Marimonas</taxon>
    </lineage>
</organism>
<dbReference type="Proteomes" id="UP001226762">
    <property type="component" value="Unassembled WGS sequence"/>
</dbReference>
<proteinExistence type="predicted"/>
<feature type="transmembrane region" description="Helical" evidence="1">
    <location>
        <begin position="115"/>
        <end position="133"/>
    </location>
</feature>
<feature type="transmembrane region" description="Helical" evidence="1">
    <location>
        <begin position="89"/>
        <end position="109"/>
    </location>
</feature>
<keyword evidence="1" id="KW-0472">Membrane</keyword>
<name>A0AAE4B6H4_9RHOB</name>
<evidence type="ECO:0000313" key="3">
    <source>
        <dbReference type="Proteomes" id="UP001226762"/>
    </source>
</evidence>
<evidence type="ECO:0000313" key="2">
    <source>
        <dbReference type="EMBL" id="MDQ2092330.1"/>
    </source>
</evidence>
<accession>A0AAE4B6H4</accession>
<feature type="transmembrane region" description="Helical" evidence="1">
    <location>
        <begin position="55"/>
        <end position="77"/>
    </location>
</feature>
<keyword evidence="1" id="KW-0812">Transmembrane</keyword>
<evidence type="ECO:0000256" key="1">
    <source>
        <dbReference type="SAM" id="Phobius"/>
    </source>
</evidence>
<comment type="caution">
    <text evidence="2">The sequence shown here is derived from an EMBL/GenBank/DDBJ whole genome shotgun (WGS) entry which is preliminary data.</text>
</comment>
<keyword evidence="3" id="KW-1185">Reference proteome</keyword>
<reference evidence="2" key="2">
    <citation type="submission" date="2023-02" db="EMBL/GenBank/DDBJ databases">
        <title>'Rhodoalgimonas zhirmunskyi' gen. nov., isolated from a red alga.</title>
        <authorList>
            <person name="Nedashkovskaya O.I."/>
            <person name="Otstavnykh N.Y."/>
            <person name="Bystritskaya E.P."/>
            <person name="Balabanova L.A."/>
            <person name="Isaeva M.P."/>
        </authorList>
    </citation>
    <scope>NUCLEOTIDE SEQUENCE</scope>
    <source>
        <strain evidence="2">KCTC 52189</strain>
    </source>
</reference>
<sequence length="244" mass="25299">MTAAQPGELEMPLPLLAYPVLHSSGQWIAYAGAGYVANTLSATWIGAFILGNSSLLASVGLVSGAGFAAASGALAGFGASAAAGLGKALTAVGLGGVASWLGIAPTVTFLGLTPAGWAAIGMAAVVAVLGAIFSRRFMKKLNDERVKGGLGPITVRQIVSEVQKFEGDAKRRVLEALAQQGTDIQIDGDDVQILGQVYSIERLRYRINKDGSEEIGYVTRLGRFVRIYLVKPGDEPQSGDPLPI</sequence>
<gene>
    <name evidence="2" type="ORF">NO357_20685</name>
</gene>
<protein>
    <submittedName>
        <fullName evidence="2">Uncharacterized protein</fullName>
    </submittedName>
</protein>